<reference evidence="1 2" key="1">
    <citation type="submission" date="2020-05" db="EMBL/GenBank/DDBJ databases">
        <title>Nakamurella sp. DB0629 isolated from air conditioner.</title>
        <authorList>
            <person name="Kim D.H."/>
            <person name="Kim D.-U."/>
        </authorList>
    </citation>
    <scope>NUCLEOTIDE SEQUENCE [LARGE SCALE GENOMIC DNA]</scope>
    <source>
        <strain evidence="1 2">DB0629</strain>
    </source>
</reference>
<sequence length="87" mass="9706">MAADDELVLSFIPPLVAVLLDAERSKGSPLTEDEVLFLRDDSTCIAVERSVAEAVAEQRGYPDIDPDRCWEQWQDIREQLAGDADKT</sequence>
<dbReference type="EMBL" id="JABEND010000012">
    <property type="protein sequence ID" value="NNG37366.1"/>
    <property type="molecule type" value="Genomic_DNA"/>
</dbReference>
<organism evidence="1 2">
    <name type="scientific">Nakamurella aerolata</name>
    <dbReference type="NCBI Taxonomy" id="1656892"/>
    <lineage>
        <taxon>Bacteria</taxon>
        <taxon>Bacillati</taxon>
        <taxon>Actinomycetota</taxon>
        <taxon>Actinomycetes</taxon>
        <taxon>Nakamurellales</taxon>
        <taxon>Nakamurellaceae</taxon>
        <taxon>Nakamurella</taxon>
    </lineage>
</organism>
<dbReference type="RefSeq" id="WP_171201061.1">
    <property type="nucleotide sequence ID" value="NZ_JABEND010000012.1"/>
</dbReference>
<dbReference type="AlphaFoldDB" id="A0A849ACQ1"/>
<name>A0A849ACQ1_9ACTN</name>
<gene>
    <name evidence="1" type="ORF">HKD39_16995</name>
</gene>
<comment type="caution">
    <text evidence="1">The sequence shown here is derived from an EMBL/GenBank/DDBJ whole genome shotgun (WGS) entry which is preliminary data.</text>
</comment>
<protein>
    <submittedName>
        <fullName evidence="1">Uncharacterized protein</fullName>
    </submittedName>
</protein>
<evidence type="ECO:0000313" key="1">
    <source>
        <dbReference type="EMBL" id="NNG37366.1"/>
    </source>
</evidence>
<accession>A0A849ACQ1</accession>
<keyword evidence="2" id="KW-1185">Reference proteome</keyword>
<dbReference type="Proteomes" id="UP000562984">
    <property type="component" value="Unassembled WGS sequence"/>
</dbReference>
<evidence type="ECO:0000313" key="2">
    <source>
        <dbReference type="Proteomes" id="UP000562984"/>
    </source>
</evidence>
<proteinExistence type="predicted"/>